<evidence type="ECO:0000313" key="5">
    <source>
        <dbReference type="Proteomes" id="UP001597044"/>
    </source>
</evidence>
<evidence type="ECO:0000256" key="1">
    <source>
        <dbReference type="PROSITE-ProRule" id="PRU00473"/>
    </source>
</evidence>
<organism evidence="4 5">
    <name type="scientific">Paraperlucidibaca wandonensis</name>
    <dbReference type="NCBI Taxonomy" id="1268273"/>
    <lineage>
        <taxon>Bacteria</taxon>
        <taxon>Pseudomonadati</taxon>
        <taxon>Pseudomonadota</taxon>
        <taxon>Gammaproteobacteria</taxon>
        <taxon>Moraxellales</taxon>
        <taxon>Moraxellaceae</taxon>
        <taxon>Paraperlucidibaca</taxon>
    </lineage>
</organism>
<dbReference type="InterPro" id="IPR036737">
    <property type="entry name" value="OmpA-like_sf"/>
</dbReference>
<feature type="domain" description="OmpA-like" evidence="3">
    <location>
        <begin position="783"/>
        <end position="898"/>
    </location>
</feature>
<keyword evidence="1 2" id="KW-0472">Membrane</keyword>
<proteinExistence type="predicted"/>
<dbReference type="InterPro" id="IPR008023">
    <property type="entry name" value="DUF748"/>
</dbReference>
<evidence type="ECO:0000259" key="3">
    <source>
        <dbReference type="PROSITE" id="PS51123"/>
    </source>
</evidence>
<dbReference type="Pfam" id="PF05359">
    <property type="entry name" value="DUF748"/>
    <property type="match status" value="1"/>
</dbReference>
<accession>A0ABW3HFG9</accession>
<keyword evidence="2" id="KW-0812">Transmembrane</keyword>
<dbReference type="SUPFAM" id="SSF103088">
    <property type="entry name" value="OmpA-like"/>
    <property type="match status" value="1"/>
</dbReference>
<dbReference type="Proteomes" id="UP001597044">
    <property type="component" value="Unassembled WGS sequence"/>
</dbReference>
<name>A0ABW3HFG9_9GAMM</name>
<dbReference type="EMBL" id="JBHTIT010000001">
    <property type="protein sequence ID" value="MFD0948978.1"/>
    <property type="molecule type" value="Genomic_DNA"/>
</dbReference>
<dbReference type="InterPro" id="IPR052894">
    <property type="entry name" value="AsmA-related"/>
</dbReference>
<dbReference type="PANTHER" id="PTHR30441:SF8">
    <property type="entry name" value="DUF748 DOMAIN-CONTAINING PROTEIN"/>
    <property type="match status" value="1"/>
</dbReference>
<sequence>MTKPSATPVSATKTTSKRSRWLLGGLALLIVVWLGIVTAIEFLAPNWVENTLAKEISQRLGIAIRIERVDTDAFEGKLHIFGVAVDDKEGQPIIGFRELHLDYSWLSLLSPVWVLESATLVQPTIHLRLPAEGPLTLMQLVPSSDGPAVETPRWQLKSLAISEGELSYRDERVKPAREFALSNWGLNLDDIGTESANGLAELHGDLPAGASIDWIGDVGLQPLRSKGRLQINKLSLPDTLGWLPEKLPLAVNNGRISLDLNYDAKLQPDVSVAINNSSATLEDLSLALLKASQKDELASIKTLSAKGVVFAYPSGEWASDKLTLVGANVSVERDANGEFSVIKALAGPPRKAVTKAEPSAPIDWAGSLKQAEISDVMVTYRDLSTRPNTALTLGPLSLSATPKADSAQDSVAITLNTAINTSAKLSLRGELGMPSARANQAPATPYFSGRLSLDDLALKPFEGFISEVLAIRLPSGELSTDGQLQWQTPSAPSWAWSGDTSVKNLRVLEARGQPLLSLNTLQVTGLKAQGTPLQVGINRLLIDSPKLRVSRQSDGSLNVANLTKTSSSNSSANSESNARSDVFINTLAVRGGTVAFADNSLAPSVATALSQLSGSISKIDLTGRQNAQIKLRGYLPNAAPIAIEGAVNIVQPTKAFDMTLRAERLALAPYSAYASRYAGYALADGLLWADLKYSIDKGSLSAKNTLRINDFTWGEASGSKEATGLPVRLGTALLKDVKGEIHLDVPLSGNLSDPEFRVWPIVWQTLGNLITRAAAAPFKLLGGLAGGGDDLNQVSFTANSAALSESAKAQVTTLAASLKDKPELQMSLAGHSDATKDMMPGLSPEAASKHAYDLAKARAVAVQQALIAAGVPAQQLVLEQPKATTDASLAVSLTISLP</sequence>
<feature type="transmembrane region" description="Helical" evidence="2">
    <location>
        <begin position="21"/>
        <end position="44"/>
    </location>
</feature>
<dbReference type="InterPro" id="IPR006665">
    <property type="entry name" value="OmpA-like"/>
</dbReference>
<keyword evidence="2" id="KW-1133">Transmembrane helix</keyword>
<protein>
    <submittedName>
        <fullName evidence="4">DUF748 domain-containing protein</fullName>
    </submittedName>
</protein>
<comment type="caution">
    <text evidence="4">The sequence shown here is derived from an EMBL/GenBank/DDBJ whole genome shotgun (WGS) entry which is preliminary data.</text>
</comment>
<dbReference type="PROSITE" id="PS51123">
    <property type="entry name" value="OMPA_2"/>
    <property type="match status" value="1"/>
</dbReference>
<gene>
    <name evidence="4" type="ORF">ACFQ0F_00970</name>
</gene>
<dbReference type="Gene3D" id="3.30.1330.60">
    <property type="entry name" value="OmpA-like domain"/>
    <property type="match status" value="1"/>
</dbReference>
<evidence type="ECO:0000256" key="2">
    <source>
        <dbReference type="SAM" id="Phobius"/>
    </source>
</evidence>
<dbReference type="PANTHER" id="PTHR30441">
    <property type="entry name" value="DUF748 DOMAIN-CONTAINING PROTEIN"/>
    <property type="match status" value="1"/>
</dbReference>
<dbReference type="RefSeq" id="WP_379068066.1">
    <property type="nucleotide sequence ID" value="NZ_JBHTIT010000001.1"/>
</dbReference>
<keyword evidence="5" id="KW-1185">Reference proteome</keyword>
<reference evidence="5" key="1">
    <citation type="journal article" date="2019" name="Int. J. Syst. Evol. Microbiol.">
        <title>The Global Catalogue of Microorganisms (GCM) 10K type strain sequencing project: providing services to taxonomists for standard genome sequencing and annotation.</title>
        <authorList>
            <consortium name="The Broad Institute Genomics Platform"/>
            <consortium name="The Broad Institute Genome Sequencing Center for Infectious Disease"/>
            <person name="Wu L."/>
            <person name="Ma J."/>
        </authorList>
    </citation>
    <scope>NUCLEOTIDE SEQUENCE [LARGE SCALE GENOMIC DNA]</scope>
    <source>
        <strain evidence="5">CCUG 63419</strain>
    </source>
</reference>
<evidence type="ECO:0000313" key="4">
    <source>
        <dbReference type="EMBL" id="MFD0948978.1"/>
    </source>
</evidence>